<dbReference type="STRING" id="46679.SAMN05216202_3508"/>
<sequence length="111" mass="12104">MAARSAPGFKGVLVFMTIREQARLCLDLGINSGVRGVDGKLQVRGAQSTCGSRAAIHLSTLAYKPEQLDEQPLEITSVGKARALSHLSVRGFCHDFLGRYRHLKIKPCRLG</sequence>
<organism evidence="1 2">
    <name type="scientific">Pseudomonas mucidolens</name>
    <dbReference type="NCBI Taxonomy" id="46679"/>
    <lineage>
        <taxon>Bacteria</taxon>
        <taxon>Pseudomonadati</taxon>
        <taxon>Pseudomonadota</taxon>
        <taxon>Gammaproteobacteria</taxon>
        <taxon>Pseudomonadales</taxon>
        <taxon>Pseudomonadaceae</taxon>
        <taxon>Pseudomonas</taxon>
    </lineage>
</organism>
<dbReference type="EMBL" id="LT629802">
    <property type="protein sequence ID" value="SDV03576.1"/>
    <property type="molecule type" value="Genomic_DNA"/>
</dbReference>
<protein>
    <submittedName>
        <fullName evidence="1">Uncharacterized protein</fullName>
    </submittedName>
</protein>
<reference evidence="2" key="1">
    <citation type="submission" date="2016-10" db="EMBL/GenBank/DDBJ databases">
        <authorList>
            <person name="Varghese N."/>
            <person name="Submissions S."/>
        </authorList>
    </citation>
    <scope>NUCLEOTIDE SEQUENCE [LARGE SCALE GENOMIC DNA]</scope>
    <source>
        <strain evidence="2">LMG 2223</strain>
    </source>
</reference>
<dbReference type="Proteomes" id="UP000198600">
    <property type="component" value="Chromosome I"/>
</dbReference>
<gene>
    <name evidence="1" type="ORF">SAMN05216202_3508</name>
</gene>
<keyword evidence="2" id="KW-1185">Reference proteome</keyword>
<evidence type="ECO:0000313" key="1">
    <source>
        <dbReference type="EMBL" id="SDV03576.1"/>
    </source>
</evidence>
<accession>A0A1H2NFI2</accession>
<name>A0A1H2NFI2_9PSED</name>
<evidence type="ECO:0000313" key="2">
    <source>
        <dbReference type="Proteomes" id="UP000198600"/>
    </source>
</evidence>
<dbReference type="AlphaFoldDB" id="A0A1H2NFI2"/>
<proteinExistence type="predicted"/>